<dbReference type="AlphaFoldDB" id="A0A6V7XRB6"/>
<gene>
    <name evidence="1" type="ORF">MENT_LOCUS55383</name>
</gene>
<dbReference type="Proteomes" id="UP000580250">
    <property type="component" value="Unassembled WGS sequence"/>
</dbReference>
<dbReference type="InterPro" id="IPR012337">
    <property type="entry name" value="RNaseH-like_sf"/>
</dbReference>
<evidence type="ECO:0000313" key="2">
    <source>
        <dbReference type="Proteomes" id="UP000580250"/>
    </source>
</evidence>
<reference evidence="1 2" key="1">
    <citation type="submission" date="2020-08" db="EMBL/GenBank/DDBJ databases">
        <authorList>
            <person name="Koutsovoulos G."/>
            <person name="Danchin GJ E."/>
        </authorList>
    </citation>
    <scope>NUCLEOTIDE SEQUENCE [LARGE SCALE GENOMIC DNA]</scope>
</reference>
<proteinExistence type="predicted"/>
<name>A0A6V7XRB6_MELEN</name>
<protein>
    <submittedName>
        <fullName evidence="1">Uncharacterized protein</fullName>
    </submittedName>
</protein>
<dbReference type="EMBL" id="CAJEWN010002079">
    <property type="protein sequence ID" value="CAD2201803.1"/>
    <property type="molecule type" value="Genomic_DNA"/>
</dbReference>
<dbReference type="SUPFAM" id="SSF53098">
    <property type="entry name" value="Ribonuclease H-like"/>
    <property type="match status" value="1"/>
</dbReference>
<organism evidence="1 2">
    <name type="scientific">Meloidogyne enterolobii</name>
    <name type="common">Root-knot nematode worm</name>
    <name type="synonym">Meloidogyne mayaguensis</name>
    <dbReference type="NCBI Taxonomy" id="390850"/>
    <lineage>
        <taxon>Eukaryota</taxon>
        <taxon>Metazoa</taxon>
        <taxon>Ecdysozoa</taxon>
        <taxon>Nematoda</taxon>
        <taxon>Chromadorea</taxon>
        <taxon>Rhabditida</taxon>
        <taxon>Tylenchina</taxon>
        <taxon>Tylenchomorpha</taxon>
        <taxon>Tylenchoidea</taxon>
        <taxon>Meloidogynidae</taxon>
        <taxon>Meloidogyninae</taxon>
        <taxon>Meloidogyne</taxon>
    </lineage>
</organism>
<sequence>MPMSLASLVPSFDLEVQDKPFFPHMANRPENYGKEIYPTKTDYLANGMMPEKRKMFDLWYEHQKNTPFLLDEALASYCTNDVEILMAALIAFRKEFFEVTKRNNGERAASSKTS</sequence>
<accession>A0A6V7XRB6</accession>
<comment type="caution">
    <text evidence="1">The sequence shown here is derived from an EMBL/GenBank/DDBJ whole genome shotgun (WGS) entry which is preliminary data.</text>
</comment>
<evidence type="ECO:0000313" key="1">
    <source>
        <dbReference type="EMBL" id="CAD2201803.1"/>
    </source>
</evidence>